<dbReference type="FunFam" id="1.10.630.10:FF:000026">
    <property type="entry name" value="Cytochrome P450 82C4"/>
    <property type="match status" value="1"/>
</dbReference>
<dbReference type="InterPro" id="IPR017972">
    <property type="entry name" value="Cyt_P450_CS"/>
</dbReference>
<dbReference type="InterPro" id="IPR002401">
    <property type="entry name" value="Cyt_P450_E_grp-I"/>
</dbReference>
<comment type="cofactor">
    <cofactor evidence="1 10">
        <name>heme</name>
        <dbReference type="ChEBI" id="CHEBI:30413"/>
    </cofactor>
</comment>
<evidence type="ECO:0000256" key="6">
    <source>
        <dbReference type="ARBA" id="ARBA00022989"/>
    </source>
</evidence>
<feature type="binding site" description="axial binding residue" evidence="10">
    <location>
        <position position="468"/>
    </location>
    <ligand>
        <name>heme</name>
        <dbReference type="ChEBI" id="CHEBI:30413"/>
    </ligand>
    <ligandPart>
        <name>Fe</name>
        <dbReference type="ChEBI" id="CHEBI:18248"/>
    </ligandPart>
</feature>
<comment type="subcellular location">
    <subcellularLocation>
        <location evidence="2">Membrane</location>
    </subcellularLocation>
</comment>
<comment type="similarity">
    <text evidence="11">Belongs to the cytochrome P450 family.</text>
</comment>
<name>A0A843WLS5_COLES</name>
<dbReference type="GO" id="GO:0004497">
    <property type="term" value="F:monooxygenase activity"/>
    <property type="evidence" value="ECO:0007669"/>
    <property type="project" value="UniProtKB-KW"/>
</dbReference>
<dbReference type="PRINTS" id="PR00463">
    <property type="entry name" value="EP450I"/>
</dbReference>
<dbReference type="PANTHER" id="PTHR47947">
    <property type="entry name" value="CYTOCHROME P450 82C3-RELATED"/>
    <property type="match status" value="1"/>
</dbReference>
<keyword evidence="11" id="KW-0503">Monooxygenase</keyword>
<dbReference type="GO" id="GO:0016020">
    <property type="term" value="C:membrane"/>
    <property type="evidence" value="ECO:0007669"/>
    <property type="project" value="UniProtKB-SubCell"/>
</dbReference>
<keyword evidence="4" id="KW-0812">Transmembrane</keyword>
<comment type="caution">
    <text evidence="13">The sequence shown here is derived from an EMBL/GenBank/DDBJ whole genome shotgun (WGS) entry which is preliminary data.</text>
</comment>
<accession>A0A843WLS5</accession>
<proteinExistence type="inferred from homology"/>
<evidence type="ECO:0000256" key="11">
    <source>
        <dbReference type="RuleBase" id="RU000461"/>
    </source>
</evidence>
<dbReference type="AlphaFoldDB" id="A0A843WLS5"/>
<organism evidence="13 14">
    <name type="scientific">Colocasia esculenta</name>
    <name type="common">Wild taro</name>
    <name type="synonym">Arum esculentum</name>
    <dbReference type="NCBI Taxonomy" id="4460"/>
    <lineage>
        <taxon>Eukaryota</taxon>
        <taxon>Viridiplantae</taxon>
        <taxon>Streptophyta</taxon>
        <taxon>Embryophyta</taxon>
        <taxon>Tracheophyta</taxon>
        <taxon>Spermatophyta</taxon>
        <taxon>Magnoliopsida</taxon>
        <taxon>Liliopsida</taxon>
        <taxon>Araceae</taxon>
        <taxon>Aroideae</taxon>
        <taxon>Colocasieae</taxon>
        <taxon>Colocasia</taxon>
    </lineage>
</organism>
<evidence type="ECO:0000256" key="2">
    <source>
        <dbReference type="ARBA" id="ARBA00004370"/>
    </source>
</evidence>
<keyword evidence="14" id="KW-1185">Reference proteome</keyword>
<evidence type="ECO:0000256" key="12">
    <source>
        <dbReference type="SAM" id="SignalP"/>
    </source>
</evidence>
<gene>
    <name evidence="13" type="ORF">Taro_041568</name>
</gene>
<evidence type="ECO:0000256" key="7">
    <source>
        <dbReference type="ARBA" id="ARBA00023002"/>
    </source>
</evidence>
<dbReference type="PANTHER" id="PTHR47947:SF26">
    <property type="entry name" value="CYTOCHROME P450"/>
    <property type="match status" value="1"/>
</dbReference>
<evidence type="ECO:0000256" key="1">
    <source>
        <dbReference type="ARBA" id="ARBA00001971"/>
    </source>
</evidence>
<evidence type="ECO:0008006" key="15">
    <source>
        <dbReference type="Google" id="ProtNLM"/>
    </source>
</evidence>
<evidence type="ECO:0000256" key="9">
    <source>
        <dbReference type="ARBA" id="ARBA00023136"/>
    </source>
</evidence>
<sequence length="550" mass="60446">MDLLLTCVCLLGLLALALIARSCGLAGGRASGKKGDQVVLRPPPEPAGAWPVVGHLPLLGGKEVAARTLGRMADKYGPVFMLRLGANPTLVISSQEAARDCFTTCDRDFASRPRSAAGKHMGYDHSALPLAPYGPRWREMRKVATVELLSPARLEKLRHVRATEVDMRMSELHQLCEDGGGRPKMVDMGQWFMDTTFNIVVRMVASKRYFGGGGEGQQMRRFQKTLSEVVYLMGMFVPSDAVPWLEWLDLQGHIKAMKRTSKDLDAVLVTWIEEHRQKKRDESGNAEGEQDFIDVMLSSLRGVDIAGLDLDTAIKGIVLALVVGGMETSAVTMTWALALLLNHRLVLDKVRRELDLHISTTRNVEEKDVPNLVYLQAVVKETMRLYPVGPLSVPHETTADCRVGGYHVPAGTRLLTNLWKLHRDPQVWWPDPEDFRPERFLAGGEAAGVDVNGQHFGYLPFGSGRRKCPGINLALPVMQLMLARLVHGFELGTPRGALVDMGEGLGLALTKKAPLDVLPDHTASALPSLPPLIEYFVFVLVCVSSCVSLT</sequence>
<dbReference type="SUPFAM" id="SSF48264">
    <property type="entry name" value="Cytochrome P450"/>
    <property type="match status" value="1"/>
</dbReference>
<dbReference type="PROSITE" id="PS00086">
    <property type="entry name" value="CYTOCHROME_P450"/>
    <property type="match status" value="1"/>
</dbReference>
<evidence type="ECO:0000256" key="4">
    <source>
        <dbReference type="ARBA" id="ARBA00022692"/>
    </source>
</evidence>
<dbReference type="EMBL" id="NMUH01004191">
    <property type="protein sequence ID" value="MQM08707.1"/>
    <property type="molecule type" value="Genomic_DNA"/>
</dbReference>
<reference evidence="13" key="1">
    <citation type="submission" date="2017-07" db="EMBL/GenBank/DDBJ databases">
        <title>Taro Niue Genome Assembly and Annotation.</title>
        <authorList>
            <person name="Atibalentja N."/>
            <person name="Keating K."/>
            <person name="Fields C.J."/>
        </authorList>
    </citation>
    <scope>NUCLEOTIDE SEQUENCE</scope>
    <source>
        <strain evidence="13">Niue_2</strain>
        <tissue evidence="13">Leaf</tissue>
    </source>
</reference>
<keyword evidence="12" id="KW-0732">Signal</keyword>
<evidence type="ECO:0000313" key="13">
    <source>
        <dbReference type="EMBL" id="MQM08707.1"/>
    </source>
</evidence>
<protein>
    <recommendedName>
        <fullName evidence="15">Cytochrome P450</fullName>
    </recommendedName>
</protein>
<dbReference type="Gene3D" id="1.10.630.10">
    <property type="entry name" value="Cytochrome P450"/>
    <property type="match status" value="1"/>
</dbReference>
<dbReference type="OrthoDB" id="2789670at2759"/>
<dbReference type="GO" id="GO:0016705">
    <property type="term" value="F:oxidoreductase activity, acting on paired donors, with incorporation or reduction of molecular oxygen"/>
    <property type="evidence" value="ECO:0007669"/>
    <property type="project" value="InterPro"/>
</dbReference>
<keyword evidence="5 10" id="KW-0479">Metal-binding</keyword>
<keyword evidence="8 10" id="KW-0408">Iron</keyword>
<feature type="signal peptide" evidence="12">
    <location>
        <begin position="1"/>
        <end position="24"/>
    </location>
</feature>
<keyword evidence="7 11" id="KW-0560">Oxidoreductase</keyword>
<dbReference type="InterPro" id="IPR050651">
    <property type="entry name" value="Plant_Cytochrome_P450_Monoox"/>
</dbReference>
<dbReference type="Pfam" id="PF00067">
    <property type="entry name" value="p450"/>
    <property type="match status" value="1"/>
</dbReference>
<evidence type="ECO:0000256" key="8">
    <source>
        <dbReference type="ARBA" id="ARBA00023004"/>
    </source>
</evidence>
<dbReference type="PRINTS" id="PR00385">
    <property type="entry name" value="P450"/>
</dbReference>
<keyword evidence="9" id="KW-0472">Membrane</keyword>
<evidence type="ECO:0000256" key="3">
    <source>
        <dbReference type="ARBA" id="ARBA00022617"/>
    </source>
</evidence>
<evidence type="ECO:0000256" key="10">
    <source>
        <dbReference type="PIRSR" id="PIRSR602401-1"/>
    </source>
</evidence>
<evidence type="ECO:0000256" key="5">
    <source>
        <dbReference type="ARBA" id="ARBA00022723"/>
    </source>
</evidence>
<feature type="chain" id="PRO_5032816941" description="Cytochrome P450" evidence="12">
    <location>
        <begin position="25"/>
        <end position="550"/>
    </location>
</feature>
<dbReference type="GO" id="GO:0005506">
    <property type="term" value="F:iron ion binding"/>
    <property type="evidence" value="ECO:0007669"/>
    <property type="project" value="InterPro"/>
</dbReference>
<evidence type="ECO:0000313" key="14">
    <source>
        <dbReference type="Proteomes" id="UP000652761"/>
    </source>
</evidence>
<dbReference type="GO" id="GO:0020037">
    <property type="term" value="F:heme binding"/>
    <property type="evidence" value="ECO:0007669"/>
    <property type="project" value="InterPro"/>
</dbReference>
<keyword evidence="3 10" id="KW-0349">Heme</keyword>
<dbReference type="InterPro" id="IPR036396">
    <property type="entry name" value="Cyt_P450_sf"/>
</dbReference>
<dbReference type="InterPro" id="IPR001128">
    <property type="entry name" value="Cyt_P450"/>
</dbReference>
<dbReference type="Proteomes" id="UP000652761">
    <property type="component" value="Unassembled WGS sequence"/>
</dbReference>
<keyword evidence="6" id="KW-1133">Transmembrane helix</keyword>